<dbReference type="OrthoDB" id="9765502at2"/>
<proteinExistence type="predicted"/>
<dbReference type="EMBL" id="CP017562">
    <property type="protein sequence ID" value="QXE07248.1"/>
    <property type="molecule type" value="Genomic_DNA"/>
</dbReference>
<organism evidence="1 2">
    <name type="scientific">Paraburkholderia sprentiae WSM5005</name>
    <dbReference type="NCBI Taxonomy" id="754502"/>
    <lineage>
        <taxon>Bacteria</taxon>
        <taxon>Pseudomonadati</taxon>
        <taxon>Pseudomonadota</taxon>
        <taxon>Betaproteobacteria</taxon>
        <taxon>Burkholderiales</taxon>
        <taxon>Burkholderiaceae</taxon>
        <taxon>Paraburkholderia</taxon>
    </lineage>
</organism>
<protein>
    <submittedName>
        <fullName evidence="1">Uncharacterized protein</fullName>
    </submittedName>
</protein>
<sequence length="59" mass="6470">MLATLRVDGVMPSLSRAGVSNDNPYFESLFKEPEVPGRSTRSSLVNLDDDALDQRAAFL</sequence>
<name>A0A8F4QKQ6_9BURK</name>
<keyword evidence="2" id="KW-1185">Reference proteome</keyword>
<gene>
    <name evidence="1" type="ORF">BJG93_36100</name>
</gene>
<dbReference type="AlphaFoldDB" id="A0A8F4QKQ6"/>
<evidence type="ECO:0000313" key="2">
    <source>
        <dbReference type="Proteomes" id="UP000179860"/>
    </source>
</evidence>
<accession>A0A8F4QKQ6</accession>
<evidence type="ECO:0000313" key="1">
    <source>
        <dbReference type="EMBL" id="QXE07248.1"/>
    </source>
</evidence>
<dbReference type="Proteomes" id="UP000179860">
    <property type="component" value="Chromosome 2"/>
</dbReference>
<reference evidence="1" key="1">
    <citation type="submission" date="2016-09" db="EMBL/GenBank/DDBJ databases">
        <title>The Complete Genome of Burkholderia sprentiae wsm5005.</title>
        <authorList>
            <person name="De Meyer S."/>
            <person name="Wang P."/>
            <person name="Terpolilli J."/>
        </authorList>
    </citation>
    <scope>NUCLEOTIDE SEQUENCE [LARGE SCALE GENOMIC DNA]</scope>
    <source>
        <strain evidence="1">WSM5005</strain>
    </source>
</reference>
<dbReference type="KEGG" id="pspw:BJG93_36100"/>
<dbReference type="RefSeq" id="WP_154671671.1">
    <property type="nucleotide sequence ID" value="NZ_CP017562.2"/>
</dbReference>